<dbReference type="PANTHER" id="PTHR23037">
    <property type="entry name" value="CYTOKINE RECEPTOR"/>
    <property type="match status" value="1"/>
</dbReference>
<dbReference type="InterPro" id="IPR036116">
    <property type="entry name" value="FN3_sf"/>
</dbReference>
<keyword evidence="3" id="KW-0732">Signal</keyword>
<keyword evidence="5 9" id="KW-0472">Membrane</keyword>
<feature type="domain" description="Fibronectin type-III" evidence="10">
    <location>
        <begin position="180"/>
        <end position="279"/>
    </location>
</feature>
<evidence type="ECO:0000256" key="8">
    <source>
        <dbReference type="SAM" id="MobiDB-lite"/>
    </source>
</evidence>
<dbReference type="CDD" id="cd00063">
    <property type="entry name" value="FN3"/>
    <property type="match status" value="1"/>
</dbReference>
<comment type="caution">
    <text evidence="11">The sequence shown here is derived from an EMBL/GenBank/DDBJ whole genome shotgun (WGS) entry which is preliminary data.</text>
</comment>
<evidence type="ECO:0000313" key="12">
    <source>
        <dbReference type="Proteomes" id="UP001557470"/>
    </source>
</evidence>
<keyword evidence="12" id="KW-1185">Reference proteome</keyword>
<feature type="compositionally biased region" description="Low complexity" evidence="8">
    <location>
        <begin position="687"/>
        <end position="700"/>
    </location>
</feature>
<dbReference type="InterPro" id="IPR003961">
    <property type="entry name" value="FN3_dom"/>
</dbReference>
<keyword evidence="6" id="KW-0675">Receptor</keyword>
<dbReference type="Pfam" id="PF21460">
    <property type="entry name" value="IL3Rb_N"/>
    <property type="match status" value="1"/>
</dbReference>
<dbReference type="EMBL" id="JAGEUA010000003">
    <property type="protein sequence ID" value="KAL0992672.1"/>
    <property type="molecule type" value="Genomic_DNA"/>
</dbReference>
<evidence type="ECO:0000256" key="9">
    <source>
        <dbReference type="SAM" id="Phobius"/>
    </source>
</evidence>
<feature type="transmembrane region" description="Helical" evidence="9">
    <location>
        <begin position="482"/>
        <end position="502"/>
    </location>
</feature>
<evidence type="ECO:0000256" key="1">
    <source>
        <dbReference type="ARBA" id="ARBA00004479"/>
    </source>
</evidence>
<organism evidence="11 12">
    <name type="scientific">Umbra pygmaea</name>
    <name type="common">Eastern mudminnow</name>
    <dbReference type="NCBI Taxonomy" id="75934"/>
    <lineage>
        <taxon>Eukaryota</taxon>
        <taxon>Metazoa</taxon>
        <taxon>Chordata</taxon>
        <taxon>Craniata</taxon>
        <taxon>Vertebrata</taxon>
        <taxon>Euteleostomi</taxon>
        <taxon>Actinopterygii</taxon>
        <taxon>Neopterygii</taxon>
        <taxon>Teleostei</taxon>
        <taxon>Protacanthopterygii</taxon>
        <taxon>Esociformes</taxon>
        <taxon>Umbridae</taxon>
        <taxon>Umbra</taxon>
    </lineage>
</organism>
<evidence type="ECO:0000256" key="2">
    <source>
        <dbReference type="ARBA" id="ARBA00022692"/>
    </source>
</evidence>
<evidence type="ECO:0000259" key="10">
    <source>
        <dbReference type="PROSITE" id="PS50853"/>
    </source>
</evidence>
<dbReference type="AlphaFoldDB" id="A0ABD0X4D8"/>
<dbReference type="GO" id="GO:0016020">
    <property type="term" value="C:membrane"/>
    <property type="evidence" value="ECO:0007669"/>
    <property type="project" value="UniProtKB-SubCell"/>
</dbReference>
<gene>
    <name evidence="11" type="ORF">UPYG_G00096540</name>
</gene>
<reference evidence="11 12" key="1">
    <citation type="submission" date="2024-06" db="EMBL/GenBank/DDBJ databases">
        <authorList>
            <person name="Pan Q."/>
            <person name="Wen M."/>
            <person name="Jouanno E."/>
            <person name="Zahm M."/>
            <person name="Klopp C."/>
            <person name="Cabau C."/>
            <person name="Louis A."/>
            <person name="Berthelot C."/>
            <person name="Parey E."/>
            <person name="Roest Crollius H."/>
            <person name="Montfort J."/>
            <person name="Robinson-Rechavi M."/>
            <person name="Bouchez O."/>
            <person name="Lampietro C."/>
            <person name="Lopez Roques C."/>
            <person name="Donnadieu C."/>
            <person name="Postlethwait J."/>
            <person name="Bobe J."/>
            <person name="Verreycken H."/>
            <person name="Guiguen Y."/>
        </authorList>
    </citation>
    <scope>NUCLEOTIDE SEQUENCE [LARGE SCALE GENOMIC DNA]</scope>
    <source>
        <strain evidence="11">Up_M1</strain>
        <tissue evidence="11">Testis</tissue>
    </source>
</reference>
<feature type="region of interest" description="Disordered" evidence="8">
    <location>
        <begin position="668"/>
        <end position="738"/>
    </location>
</feature>
<evidence type="ECO:0000256" key="7">
    <source>
        <dbReference type="ARBA" id="ARBA00023180"/>
    </source>
</evidence>
<dbReference type="InterPro" id="IPR048668">
    <property type="entry name" value="IL3RB_N"/>
</dbReference>
<dbReference type="SUPFAM" id="SSF49265">
    <property type="entry name" value="Fibronectin type III"/>
    <property type="match status" value="4"/>
</dbReference>
<dbReference type="PANTHER" id="PTHR23037:SF41">
    <property type="entry name" value="COLONY STIMULATING FACTOR 2 RECEPTOR, BETA, LOW-AFFINITY (GRANULOCYTE-MACROPHAGE) PRECURSOR"/>
    <property type="match status" value="1"/>
</dbReference>
<evidence type="ECO:0000256" key="5">
    <source>
        <dbReference type="ARBA" id="ARBA00023136"/>
    </source>
</evidence>
<evidence type="ECO:0000313" key="11">
    <source>
        <dbReference type="EMBL" id="KAL0992672.1"/>
    </source>
</evidence>
<dbReference type="PROSITE" id="PS50853">
    <property type="entry name" value="FN3"/>
    <property type="match status" value="2"/>
</dbReference>
<dbReference type="Gene3D" id="2.60.40.10">
    <property type="entry name" value="Immunoglobulins"/>
    <property type="match status" value="4"/>
</dbReference>
<comment type="subcellular location">
    <subcellularLocation>
        <location evidence="1">Membrane</location>
        <topology evidence="1">Single-pass type I membrane protein</topology>
    </subcellularLocation>
</comment>
<evidence type="ECO:0000256" key="4">
    <source>
        <dbReference type="ARBA" id="ARBA00022989"/>
    </source>
</evidence>
<proteinExistence type="predicted"/>
<evidence type="ECO:0000256" key="6">
    <source>
        <dbReference type="ARBA" id="ARBA00023170"/>
    </source>
</evidence>
<evidence type="ECO:0000256" key="3">
    <source>
        <dbReference type="ARBA" id="ARBA00022729"/>
    </source>
</evidence>
<dbReference type="InterPro" id="IPR013783">
    <property type="entry name" value="Ig-like_fold"/>
</dbReference>
<keyword evidence="4 9" id="KW-1133">Transmembrane helix</keyword>
<sequence length="812" mass="90958">MFLNVQDSSCHWRVMRRLQVTRGEKRIHAGTDMLDEHSRGNMHPFWVSCGSLLPLLVFCFAKEHCKFQENTSQYDESSVLESLRCYNNYHSTVHCSWVESDPNSPTPLVLYSQKKNETPVQCKPLGEPSLTANSSKRSVQCEFKTGPMRMATEHRVFFQMPCPSRQSETQRLAQMIQVHPPVNLSEQAVEGGGRLLTWSSPSPTTSLLSSTLVYQVNYRCCRQDDWTTVVVNDTQLTVEGKDQQPGCKHEARVRAKGKTGLWSEWSPVLAWLPDGSPPSLECLLDEETVVTCSWEVTRHQAVAFTFHLDCKYNQTAALKRCCGAPTVSASSGDQVLLYSCTFLVQELETLEVELIQTRNIKKFVAHKNIRPDRPIDVEIEEKNGNWLLKWNQSKPQNDFYKEKYEVRYWRKATQDYKLFCLEPGALTLSILRGSLQPSERYLGQVRACVEHEGIYEGTPSEWTDPIEWTSHPPDDSWSLTTIIYGFVAFLVILTFIALYFCIPACHKRVVLWEVSLPNPLKSKVMEEVMKKSLDGWLSTQTEKTEKITCIVQNQEAREHISSCSTCSSEDPPWSTLSVKSTRSSFSSSSTLLSMGSPVSDCSGLSFSGPYIFCSETYPAQSQSLDIQPTCEVSEGALPNSLLSFPVSSHTLSAPLLESSEDYVVMPQARVGQSRPTNNSSDGLIAVGGDNDNHNGNNNSNICLTDRPEPERLQPQPTLIHTPKSPLPNDDDDPPPEYTPPNTCHFTLPSMGPALHTSGYCSLPAQEDSGSWVNMQSSGPAEGGGVEQQAVRERRLSERSIQNPYVTLLNLPT</sequence>
<dbReference type="Proteomes" id="UP001557470">
    <property type="component" value="Unassembled WGS sequence"/>
</dbReference>
<protein>
    <recommendedName>
        <fullName evidence="10">Fibronectin type-III domain-containing protein</fullName>
    </recommendedName>
</protein>
<keyword evidence="2 9" id="KW-0812">Transmembrane</keyword>
<accession>A0ABD0X4D8</accession>
<name>A0ABD0X4D8_UMBPY</name>
<feature type="domain" description="Fibronectin type-III" evidence="10">
    <location>
        <begin position="371"/>
        <end position="472"/>
    </location>
</feature>
<keyword evidence="7" id="KW-0325">Glycoprotein</keyword>